<accession>A0A3N5BT77</accession>
<evidence type="ECO:0000313" key="1">
    <source>
        <dbReference type="EMBL" id="RPF50712.1"/>
    </source>
</evidence>
<protein>
    <submittedName>
        <fullName evidence="1">Uncharacterized protein</fullName>
    </submittedName>
</protein>
<keyword evidence="2" id="KW-1185">Reference proteome</keyword>
<proteinExistence type="predicted"/>
<gene>
    <name evidence="1" type="ORF">EDC24_2681</name>
</gene>
<dbReference type="RefSeq" id="WP_124223355.1">
    <property type="nucleotide sequence ID" value="NZ_RKRF01000012.1"/>
</dbReference>
<evidence type="ECO:0000313" key="2">
    <source>
        <dbReference type="Proteomes" id="UP000276443"/>
    </source>
</evidence>
<dbReference type="EMBL" id="RKRF01000012">
    <property type="protein sequence ID" value="RPF50712.1"/>
    <property type="molecule type" value="Genomic_DNA"/>
</dbReference>
<name>A0A3N5BT77_9BACI</name>
<comment type="caution">
    <text evidence="1">The sequence shown here is derived from an EMBL/GenBank/DDBJ whole genome shotgun (WGS) entry which is preliminary data.</text>
</comment>
<reference evidence="1 2" key="1">
    <citation type="submission" date="2018-11" db="EMBL/GenBank/DDBJ databases">
        <title>Genomic Encyclopedia of Type Strains, Phase IV (KMG-IV): sequencing the most valuable type-strain genomes for metagenomic binning, comparative biology and taxonomic classification.</title>
        <authorList>
            <person name="Goeker M."/>
        </authorList>
    </citation>
    <scope>NUCLEOTIDE SEQUENCE [LARGE SCALE GENOMIC DNA]</scope>
    <source>
        <strain evidence="1 2">DSM 18090</strain>
    </source>
</reference>
<organism evidence="1 2">
    <name type="scientific">Aquisalibacillus elongatus</name>
    <dbReference type="NCBI Taxonomy" id="485577"/>
    <lineage>
        <taxon>Bacteria</taxon>
        <taxon>Bacillati</taxon>
        <taxon>Bacillota</taxon>
        <taxon>Bacilli</taxon>
        <taxon>Bacillales</taxon>
        <taxon>Bacillaceae</taxon>
        <taxon>Aquisalibacillus</taxon>
    </lineage>
</organism>
<sequence length="80" mass="9455">MNYSYKEFIEALNLGSEVHFIYGDETYYIGHGTGQFMFWKFYDSSSEIIGEDVEDLLRKVKLDGKQIKEVWDLIKIDTVF</sequence>
<dbReference type="Proteomes" id="UP000276443">
    <property type="component" value="Unassembled WGS sequence"/>
</dbReference>
<dbReference type="OrthoDB" id="2893031at2"/>
<dbReference type="AlphaFoldDB" id="A0A3N5BT77"/>